<comment type="caution">
    <text evidence="1">The sequence shown here is derived from an EMBL/GenBank/DDBJ whole genome shotgun (WGS) entry which is preliminary data.</text>
</comment>
<evidence type="ECO:0000313" key="1">
    <source>
        <dbReference type="EMBL" id="KAI3540891.1"/>
    </source>
</evidence>
<protein>
    <submittedName>
        <fullName evidence="1">Uncharacterized protein</fullName>
    </submittedName>
</protein>
<organism evidence="1 2">
    <name type="scientific">Colletotrichum abscissum</name>
    <dbReference type="NCBI Taxonomy" id="1671311"/>
    <lineage>
        <taxon>Eukaryota</taxon>
        <taxon>Fungi</taxon>
        <taxon>Dikarya</taxon>
        <taxon>Ascomycota</taxon>
        <taxon>Pezizomycotina</taxon>
        <taxon>Sordariomycetes</taxon>
        <taxon>Hypocreomycetidae</taxon>
        <taxon>Glomerellales</taxon>
        <taxon>Glomerellaceae</taxon>
        <taxon>Colletotrichum</taxon>
        <taxon>Colletotrichum acutatum species complex</taxon>
    </lineage>
</organism>
<gene>
    <name evidence="1" type="ORF">CABS02_10916</name>
</gene>
<evidence type="ECO:0000313" key="2">
    <source>
        <dbReference type="Proteomes" id="UP001056436"/>
    </source>
</evidence>
<dbReference type="OrthoDB" id="4851394at2759"/>
<proteinExistence type="predicted"/>
<sequence length="126" mass="14358">MGSNHHNPPATCRSWQDVNEQMRQWYDSAYELTLCFPDIANELIAAGMLKQPDCTIAQLRLDHARDWETTEVLHIIPRDLLRSIIKGTVAMDFGPNRPHDYDEDSNEAGIYVIAVSVDSRDGKFLN</sequence>
<dbReference type="Proteomes" id="UP001056436">
    <property type="component" value="Unassembled WGS sequence"/>
</dbReference>
<reference evidence="1" key="1">
    <citation type="submission" date="2019-01" db="EMBL/GenBank/DDBJ databases">
        <title>Colletotrichum abscissum LGMF1257.</title>
        <authorList>
            <person name="Baroncelli R."/>
        </authorList>
    </citation>
    <scope>NUCLEOTIDE SEQUENCE</scope>
    <source>
        <strain evidence="1">Ca142</strain>
    </source>
</reference>
<name>A0A9Q0AZ86_9PEZI</name>
<accession>A0A9Q0AZ86</accession>
<dbReference type="EMBL" id="SDAQ01000088">
    <property type="protein sequence ID" value="KAI3540891.1"/>
    <property type="molecule type" value="Genomic_DNA"/>
</dbReference>
<keyword evidence="2" id="KW-1185">Reference proteome</keyword>
<dbReference type="AlphaFoldDB" id="A0A9Q0AZ86"/>